<organism evidence="2 3">
    <name type="scientific">Halococcus hamelinensis 100A6</name>
    <dbReference type="NCBI Taxonomy" id="1132509"/>
    <lineage>
        <taxon>Archaea</taxon>
        <taxon>Methanobacteriati</taxon>
        <taxon>Methanobacteriota</taxon>
        <taxon>Stenosarchaea group</taxon>
        <taxon>Halobacteria</taxon>
        <taxon>Halobacteriales</taxon>
        <taxon>Halococcaceae</taxon>
        <taxon>Halococcus</taxon>
    </lineage>
</organism>
<dbReference type="GO" id="GO:0004062">
    <property type="term" value="F:aryl sulfotransferase activity"/>
    <property type="evidence" value="ECO:0007669"/>
    <property type="project" value="InterPro"/>
</dbReference>
<dbReference type="RefSeq" id="WP_007690926.1">
    <property type="nucleotide sequence ID" value="NZ_AJRK01000018.1"/>
</dbReference>
<sequence>MPDSLPARRWLLRGLLGAALCALALAAATSAMTYDPTGLGPGNVTQPANGNTVVSVQGFHFRGIGNGKKPARLVSAGPNATTQWVHDGGADSRWYYDVDPLSDGNLLVTSTEPGETVVYEYDPRSDERVWTERFDAKDTHDVDLIGDDELLVANMRATNGSGVPNDRVFVYNRSQDRVVWEWTVRNHFPRATDGGYSADWTHVNDVDEVREGEYLVSLRNFDQAVVVDRSTKRIELRLGRDGAHATLDEQHNPDYLESENGTPTILVADSENDRVVEYEQTGGPAGEGTWTRTWTLTGFDWPRDADRLPNGNTLVTDTLNQRVVEVTPRGEVVWEYFAPWAPYDAERRSAANATGAGNASIGGSNGPTIADLGVAGRYAASGGTNASDANPSFPKWVSRTARGTPVETEVGSLARGYGHVTPFVRPVWLSSWGFAAALGGMVLGLCWFVGEVVYRRGRIRRELARRLP</sequence>
<dbReference type="PANTHER" id="PTHR35340:SF5">
    <property type="entry name" value="ASST-DOMAIN-CONTAINING PROTEIN"/>
    <property type="match status" value="1"/>
</dbReference>
<dbReference type="Proteomes" id="UP000011566">
    <property type="component" value="Unassembled WGS sequence"/>
</dbReference>
<dbReference type="EMBL" id="AOMB01000009">
    <property type="protein sequence ID" value="EMA40812.1"/>
    <property type="molecule type" value="Genomic_DNA"/>
</dbReference>
<evidence type="ECO:0000313" key="3">
    <source>
        <dbReference type="Proteomes" id="UP000011566"/>
    </source>
</evidence>
<keyword evidence="1" id="KW-0812">Transmembrane</keyword>
<name>M0M4S1_9EURY</name>
<dbReference type="Pfam" id="PF05935">
    <property type="entry name" value="Arylsulfotrans"/>
    <property type="match status" value="1"/>
</dbReference>
<keyword evidence="1" id="KW-0472">Membrane</keyword>
<dbReference type="InterPro" id="IPR011042">
    <property type="entry name" value="6-blade_b-propeller_TolB-like"/>
</dbReference>
<dbReference type="SUPFAM" id="SSF50998">
    <property type="entry name" value="Quinoprotein alcohol dehydrogenase-like"/>
    <property type="match status" value="1"/>
</dbReference>
<dbReference type="InterPro" id="IPR011047">
    <property type="entry name" value="Quinoprotein_ADH-like_sf"/>
</dbReference>
<protein>
    <recommendedName>
        <fullName evidence="4">AryLSUlfotransferase (Asst)</fullName>
    </recommendedName>
</protein>
<evidence type="ECO:0008006" key="4">
    <source>
        <dbReference type="Google" id="ProtNLM"/>
    </source>
</evidence>
<evidence type="ECO:0000313" key="2">
    <source>
        <dbReference type="EMBL" id="EMA40812.1"/>
    </source>
</evidence>
<dbReference type="PATRIC" id="fig|1132509.6.peg.802"/>
<accession>M0M4S1</accession>
<gene>
    <name evidence="2" type="ORF">C447_03421</name>
</gene>
<proteinExistence type="predicted"/>
<dbReference type="AlphaFoldDB" id="M0M4S1"/>
<dbReference type="eggNOG" id="arCOG06169">
    <property type="taxonomic scope" value="Archaea"/>
</dbReference>
<evidence type="ECO:0000256" key="1">
    <source>
        <dbReference type="SAM" id="Phobius"/>
    </source>
</evidence>
<reference evidence="2 3" key="1">
    <citation type="journal article" date="2014" name="PLoS Genet.">
        <title>Phylogenetically driven sequencing of extremely halophilic archaea reveals strategies for static and dynamic osmo-response.</title>
        <authorList>
            <person name="Becker E.A."/>
            <person name="Seitzer P.M."/>
            <person name="Tritt A."/>
            <person name="Larsen D."/>
            <person name="Krusor M."/>
            <person name="Yao A.I."/>
            <person name="Wu D."/>
            <person name="Madern D."/>
            <person name="Eisen J.A."/>
            <person name="Darling A.E."/>
            <person name="Facciotti M.T."/>
        </authorList>
    </citation>
    <scope>NUCLEOTIDE SEQUENCE [LARGE SCALE GENOMIC DNA]</scope>
    <source>
        <strain evidence="2 3">100A6</strain>
    </source>
</reference>
<dbReference type="Gene3D" id="2.120.10.30">
    <property type="entry name" value="TolB, C-terminal domain"/>
    <property type="match status" value="1"/>
</dbReference>
<feature type="transmembrane region" description="Helical" evidence="1">
    <location>
        <begin position="432"/>
        <end position="454"/>
    </location>
</feature>
<keyword evidence="3" id="KW-1185">Reference proteome</keyword>
<dbReference type="PANTHER" id="PTHR35340">
    <property type="entry name" value="PQQ ENZYME REPEAT PROTEIN-RELATED"/>
    <property type="match status" value="1"/>
</dbReference>
<comment type="caution">
    <text evidence="2">The sequence shown here is derived from an EMBL/GenBank/DDBJ whole genome shotgun (WGS) entry which is preliminary data.</text>
</comment>
<dbReference type="OrthoDB" id="306371at2157"/>
<dbReference type="InterPro" id="IPR010262">
    <property type="entry name" value="Arylsulfotransferase_bact"/>
</dbReference>
<dbReference type="InterPro" id="IPR053143">
    <property type="entry name" value="Arylsulfate_ST"/>
</dbReference>
<keyword evidence="1" id="KW-1133">Transmembrane helix</keyword>